<feature type="compositionally biased region" description="Basic residues" evidence="1">
    <location>
        <begin position="7"/>
        <end position="16"/>
    </location>
</feature>
<keyword evidence="3" id="KW-1185">Reference proteome</keyword>
<name>C0D5C0_9FIRM</name>
<sequence length="39" mass="4570">MTPLYRNARHNARKYPRPGGMGPEDRINRRERSAADETE</sequence>
<dbReference type="Proteomes" id="UP000004756">
    <property type="component" value="Unassembled WGS sequence"/>
</dbReference>
<feature type="region of interest" description="Disordered" evidence="1">
    <location>
        <begin position="1"/>
        <end position="39"/>
    </location>
</feature>
<dbReference type="EMBL" id="ACCJ01000364">
    <property type="protein sequence ID" value="EEG53479.1"/>
    <property type="molecule type" value="Genomic_DNA"/>
</dbReference>
<gene>
    <name evidence="2" type="ORF">CLOSTASPAR_04466</name>
</gene>
<organism evidence="2 3">
    <name type="scientific">[Clostridium] asparagiforme DSM 15981</name>
    <dbReference type="NCBI Taxonomy" id="518636"/>
    <lineage>
        <taxon>Bacteria</taxon>
        <taxon>Bacillati</taxon>
        <taxon>Bacillota</taxon>
        <taxon>Clostridia</taxon>
        <taxon>Lachnospirales</taxon>
        <taxon>Lachnospiraceae</taxon>
        <taxon>Enterocloster</taxon>
    </lineage>
</organism>
<protein>
    <submittedName>
        <fullName evidence="2">Uncharacterized protein</fullName>
    </submittedName>
</protein>
<proteinExistence type="predicted"/>
<reference evidence="2 3" key="2">
    <citation type="submission" date="2009-02" db="EMBL/GenBank/DDBJ databases">
        <title>Draft genome sequence of Clostridium asparagiforme (DSM 15981).</title>
        <authorList>
            <person name="Sudarsanam P."/>
            <person name="Ley R."/>
            <person name="Guruge J."/>
            <person name="Turnbaugh P.J."/>
            <person name="Mahowald M."/>
            <person name="Liep D."/>
            <person name="Gordon J."/>
        </authorList>
    </citation>
    <scope>NUCLEOTIDE SEQUENCE [LARGE SCALE GENOMIC DNA]</scope>
    <source>
        <strain evidence="2 3">DSM 15981</strain>
    </source>
</reference>
<evidence type="ECO:0000313" key="3">
    <source>
        <dbReference type="Proteomes" id="UP000004756"/>
    </source>
</evidence>
<comment type="caution">
    <text evidence="2">The sequence shown here is derived from an EMBL/GenBank/DDBJ whole genome shotgun (WGS) entry which is preliminary data.</text>
</comment>
<dbReference type="HOGENOM" id="CLU_3307093_0_0_9"/>
<accession>C0D5C0</accession>
<evidence type="ECO:0000313" key="2">
    <source>
        <dbReference type="EMBL" id="EEG53479.1"/>
    </source>
</evidence>
<reference evidence="2 3" key="1">
    <citation type="submission" date="2009-01" db="EMBL/GenBank/DDBJ databases">
        <authorList>
            <person name="Fulton L."/>
            <person name="Clifton S."/>
            <person name="Fulton B."/>
            <person name="Xu J."/>
            <person name="Minx P."/>
            <person name="Pepin K.H."/>
            <person name="Johnson M."/>
            <person name="Bhonagiri V."/>
            <person name="Nash W.E."/>
            <person name="Mardis E.R."/>
            <person name="Wilson R.K."/>
        </authorList>
    </citation>
    <scope>NUCLEOTIDE SEQUENCE [LARGE SCALE GENOMIC DNA]</scope>
    <source>
        <strain evidence="2 3">DSM 15981</strain>
    </source>
</reference>
<feature type="compositionally biased region" description="Basic and acidic residues" evidence="1">
    <location>
        <begin position="23"/>
        <end position="39"/>
    </location>
</feature>
<dbReference type="AlphaFoldDB" id="C0D5C0"/>
<evidence type="ECO:0000256" key="1">
    <source>
        <dbReference type="SAM" id="MobiDB-lite"/>
    </source>
</evidence>